<name>A0A6I3KPC1_9NOCA</name>
<dbReference type="InterPro" id="IPR037401">
    <property type="entry name" value="SnoaL-like"/>
</dbReference>
<dbReference type="Gene3D" id="3.10.450.50">
    <property type="match status" value="1"/>
</dbReference>
<reference evidence="2 3" key="1">
    <citation type="submission" date="2019-11" db="EMBL/GenBank/DDBJ databases">
        <title>Nocardia sp. nov. CT2-14 isolated from soil.</title>
        <authorList>
            <person name="Kanchanasin P."/>
            <person name="Tanasupawat S."/>
            <person name="Yuki M."/>
            <person name="Kudo T."/>
        </authorList>
    </citation>
    <scope>NUCLEOTIDE SEQUENCE [LARGE SCALE GENOMIC DNA]</scope>
    <source>
        <strain evidence="2 3">CT2-14</strain>
    </source>
</reference>
<dbReference type="AlphaFoldDB" id="A0A6I3KPC1"/>
<evidence type="ECO:0000313" key="2">
    <source>
        <dbReference type="EMBL" id="MTE12443.1"/>
    </source>
</evidence>
<proteinExistence type="predicted"/>
<feature type="domain" description="SnoaL-like" evidence="1">
    <location>
        <begin position="22"/>
        <end position="117"/>
    </location>
</feature>
<sequence length="129" mass="14349">MGTMRNESDLHEYLTTYPHEMAFGADDPGVLVDRWFTPDIDYRNDGFHLDRHALVAHARPARKNAESVRVEVHRALLSGDAIAAHYTLYATLRSSGPTATEICMIGRLADDGRIAEVDQLTRSVPVDGE</sequence>
<accession>A0A6I3KPC1</accession>
<organism evidence="2 3">
    <name type="scientific">Nocardia aurantiaca</name>
    <dbReference type="NCBI Taxonomy" id="2675850"/>
    <lineage>
        <taxon>Bacteria</taxon>
        <taxon>Bacillati</taxon>
        <taxon>Actinomycetota</taxon>
        <taxon>Actinomycetes</taxon>
        <taxon>Mycobacteriales</taxon>
        <taxon>Nocardiaceae</taxon>
        <taxon>Nocardia</taxon>
    </lineage>
</organism>
<evidence type="ECO:0000313" key="3">
    <source>
        <dbReference type="Proteomes" id="UP000432464"/>
    </source>
</evidence>
<dbReference type="Pfam" id="PF12680">
    <property type="entry name" value="SnoaL_2"/>
    <property type="match status" value="1"/>
</dbReference>
<dbReference type="Proteomes" id="UP000432464">
    <property type="component" value="Unassembled WGS sequence"/>
</dbReference>
<protein>
    <submittedName>
        <fullName evidence="2">Nuclear transport factor 2 family protein</fullName>
    </submittedName>
</protein>
<dbReference type="EMBL" id="WMBB01000003">
    <property type="protein sequence ID" value="MTE12443.1"/>
    <property type="molecule type" value="Genomic_DNA"/>
</dbReference>
<keyword evidence="3" id="KW-1185">Reference proteome</keyword>
<dbReference type="InterPro" id="IPR032710">
    <property type="entry name" value="NTF2-like_dom_sf"/>
</dbReference>
<evidence type="ECO:0000259" key="1">
    <source>
        <dbReference type="Pfam" id="PF12680"/>
    </source>
</evidence>
<comment type="caution">
    <text evidence="2">The sequence shown here is derived from an EMBL/GenBank/DDBJ whole genome shotgun (WGS) entry which is preliminary data.</text>
</comment>
<gene>
    <name evidence="2" type="ORF">GLP40_06555</name>
</gene>
<dbReference type="SUPFAM" id="SSF54427">
    <property type="entry name" value="NTF2-like"/>
    <property type="match status" value="1"/>
</dbReference>